<name>A0A165ZIW9_EXIGL</name>
<dbReference type="GO" id="GO:0005524">
    <property type="term" value="F:ATP binding"/>
    <property type="evidence" value="ECO:0007669"/>
    <property type="project" value="UniProtKB-KW"/>
</dbReference>
<keyword evidence="4" id="KW-0418">Kinase</keyword>
<dbReference type="SUPFAM" id="SSF56112">
    <property type="entry name" value="Protein kinase-like (PK-like)"/>
    <property type="match status" value="1"/>
</dbReference>
<evidence type="ECO:0000313" key="8">
    <source>
        <dbReference type="Proteomes" id="UP000077266"/>
    </source>
</evidence>
<dbReference type="PANTHER" id="PTHR24351">
    <property type="entry name" value="RIBOSOMAL PROTEIN S6 KINASE"/>
    <property type="match status" value="1"/>
</dbReference>
<evidence type="ECO:0000256" key="4">
    <source>
        <dbReference type="ARBA" id="ARBA00022777"/>
    </source>
</evidence>
<dbReference type="GO" id="GO:0004674">
    <property type="term" value="F:protein serine/threonine kinase activity"/>
    <property type="evidence" value="ECO:0007669"/>
    <property type="project" value="UniProtKB-KW"/>
</dbReference>
<keyword evidence="5" id="KW-0067">ATP-binding</keyword>
<organism evidence="7 8">
    <name type="scientific">Exidia glandulosa HHB12029</name>
    <dbReference type="NCBI Taxonomy" id="1314781"/>
    <lineage>
        <taxon>Eukaryota</taxon>
        <taxon>Fungi</taxon>
        <taxon>Dikarya</taxon>
        <taxon>Basidiomycota</taxon>
        <taxon>Agaricomycotina</taxon>
        <taxon>Agaricomycetes</taxon>
        <taxon>Auriculariales</taxon>
        <taxon>Exidiaceae</taxon>
        <taxon>Exidia</taxon>
    </lineage>
</organism>
<evidence type="ECO:0000256" key="2">
    <source>
        <dbReference type="ARBA" id="ARBA00022679"/>
    </source>
</evidence>
<evidence type="ECO:0000256" key="5">
    <source>
        <dbReference type="ARBA" id="ARBA00022840"/>
    </source>
</evidence>
<dbReference type="InterPro" id="IPR011009">
    <property type="entry name" value="Kinase-like_dom_sf"/>
</dbReference>
<dbReference type="Proteomes" id="UP000077266">
    <property type="component" value="Unassembled WGS sequence"/>
</dbReference>
<dbReference type="STRING" id="1314781.A0A165ZIW9"/>
<dbReference type="InterPro" id="IPR000961">
    <property type="entry name" value="AGC-kinase_C"/>
</dbReference>
<evidence type="ECO:0000259" key="6">
    <source>
        <dbReference type="PROSITE" id="PS51285"/>
    </source>
</evidence>
<dbReference type="Gene3D" id="1.10.510.10">
    <property type="entry name" value="Transferase(Phosphotransferase) domain 1"/>
    <property type="match status" value="1"/>
</dbReference>
<keyword evidence="8" id="KW-1185">Reference proteome</keyword>
<proteinExistence type="predicted"/>
<dbReference type="SMART" id="SM00133">
    <property type="entry name" value="S_TK_X"/>
    <property type="match status" value="1"/>
</dbReference>
<dbReference type="Gene3D" id="3.30.200.20">
    <property type="entry name" value="Phosphorylase Kinase, domain 1"/>
    <property type="match status" value="1"/>
</dbReference>
<dbReference type="InterPro" id="IPR017892">
    <property type="entry name" value="Pkinase_C"/>
</dbReference>
<sequence>MYQRILHDPLRFPDDMSQEARSIIIGLLNRDPARRLGNNGGEEIKRHPFFSRYIDWNRCPPFKPSVESALDVANFDSEFTSEAALDSVVEDSHLSETVQDQFRGFTYNPNNEHLSESAGAYPIMGH</sequence>
<keyword evidence="1" id="KW-0723">Serine/threonine-protein kinase</keyword>
<keyword evidence="2" id="KW-0808">Transferase</keyword>
<evidence type="ECO:0000256" key="1">
    <source>
        <dbReference type="ARBA" id="ARBA00022527"/>
    </source>
</evidence>
<feature type="domain" description="AGC-kinase C-terminal" evidence="6">
    <location>
        <begin position="52"/>
        <end position="117"/>
    </location>
</feature>
<protein>
    <recommendedName>
        <fullName evidence="6">AGC-kinase C-terminal domain-containing protein</fullName>
    </recommendedName>
</protein>
<evidence type="ECO:0000256" key="3">
    <source>
        <dbReference type="ARBA" id="ARBA00022741"/>
    </source>
</evidence>
<gene>
    <name evidence="7" type="ORF">EXIGLDRAFT_656529</name>
</gene>
<evidence type="ECO:0000313" key="7">
    <source>
        <dbReference type="EMBL" id="KZV83079.1"/>
    </source>
</evidence>
<dbReference type="Pfam" id="PF00433">
    <property type="entry name" value="Pkinase_C"/>
    <property type="match status" value="1"/>
</dbReference>
<dbReference type="OrthoDB" id="63267at2759"/>
<reference evidence="7 8" key="1">
    <citation type="journal article" date="2016" name="Mol. Biol. Evol.">
        <title>Comparative Genomics of Early-Diverging Mushroom-Forming Fungi Provides Insights into the Origins of Lignocellulose Decay Capabilities.</title>
        <authorList>
            <person name="Nagy L.G."/>
            <person name="Riley R."/>
            <person name="Tritt A."/>
            <person name="Adam C."/>
            <person name="Daum C."/>
            <person name="Floudas D."/>
            <person name="Sun H."/>
            <person name="Yadav J.S."/>
            <person name="Pangilinan J."/>
            <person name="Larsson K.H."/>
            <person name="Matsuura K."/>
            <person name="Barry K."/>
            <person name="Labutti K."/>
            <person name="Kuo R."/>
            <person name="Ohm R.A."/>
            <person name="Bhattacharya S.S."/>
            <person name="Shirouzu T."/>
            <person name="Yoshinaga Y."/>
            <person name="Martin F.M."/>
            <person name="Grigoriev I.V."/>
            <person name="Hibbett D.S."/>
        </authorList>
    </citation>
    <scope>NUCLEOTIDE SEQUENCE [LARGE SCALE GENOMIC DNA]</scope>
    <source>
        <strain evidence="7 8">HHB12029</strain>
    </source>
</reference>
<dbReference type="PROSITE" id="PS51285">
    <property type="entry name" value="AGC_KINASE_CTER"/>
    <property type="match status" value="1"/>
</dbReference>
<accession>A0A165ZIW9</accession>
<dbReference type="AlphaFoldDB" id="A0A165ZIW9"/>
<dbReference type="EMBL" id="KV426290">
    <property type="protein sequence ID" value="KZV83079.1"/>
    <property type="molecule type" value="Genomic_DNA"/>
</dbReference>
<dbReference type="InParanoid" id="A0A165ZIW9"/>
<keyword evidence="3" id="KW-0547">Nucleotide-binding</keyword>